<evidence type="ECO:0000313" key="2">
    <source>
        <dbReference type="EMBL" id="OXG17872.1"/>
    </source>
</evidence>
<dbReference type="OrthoDB" id="2575965at2759"/>
<evidence type="ECO:0000313" key="3">
    <source>
        <dbReference type="Proteomes" id="UP000199727"/>
    </source>
</evidence>
<protein>
    <submittedName>
        <fullName evidence="2">Uncharacterized protein</fullName>
    </submittedName>
</protein>
<feature type="region of interest" description="Disordered" evidence="1">
    <location>
        <begin position="105"/>
        <end position="135"/>
    </location>
</feature>
<evidence type="ECO:0000256" key="1">
    <source>
        <dbReference type="SAM" id="MobiDB-lite"/>
    </source>
</evidence>
<dbReference type="EMBL" id="AMKT01000057">
    <property type="protein sequence ID" value="OXG17872.1"/>
    <property type="molecule type" value="Genomic_DNA"/>
</dbReference>
<gene>
    <name evidence="2" type="ORF">C361_04631</name>
</gene>
<dbReference type="AlphaFoldDB" id="A0A854QHD3"/>
<reference evidence="2 3" key="1">
    <citation type="submission" date="2017-06" db="EMBL/GenBank/DDBJ databases">
        <title>Global population genomics of the pathogenic fungus Cryptococcus neoformans var. grubii.</title>
        <authorList>
            <person name="Cuomo C."/>
            <person name="Litvintseva A."/>
            <person name="Chen Y."/>
            <person name="Young S."/>
            <person name="Zeng Q."/>
            <person name="Chapman S."/>
            <person name="Gujja S."/>
            <person name="Saif S."/>
            <person name="Birren B."/>
        </authorList>
    </citation>
    <scope>NUCLEOTIDE SEQUENCE [LARGE SCALE GENOMIC DNA]</scope>
    <source>
        <strain evidence="2 3">Tu259-1</strain>
    </source>
</reference>
<organism evidence="2 3">
    <name type="scientific">Cryptococcus neoformans Tu259-1</name>
    <dbReference type="NCBI Taxonomy" id="1230072"/>
    <lineage>
        <taxon>Eukaryota</taxon>
        <taxon>Fungi</taxon>
        <taxon>Dikarya</taxon>
        <taxon>Basidiomycota</taxon>
        <taxon>Agaricomycotina</taxon>
        <taxon>Tremellomycetes</taxon>
        <taxon>Tremellales</taxon>
        <taxon>Cryptococcaceae</taxon>
        <taxon>Cryptococcus</taxon>
        <taxon>Cryptococcus neoformans species complex</taxon>
    </lineage>
</organism>
<comment type="caution">
    <text evidence="2">The sequence shown here is derived from an EMBL/GenBank/DDBJ whole genome shotgun (WGS) entry which is preliminary data.</text>
</comment>
<dbReference type="Proteomes" id="UP000199727">
    <property type="component" value="Unassembled WGS sequence"/>
</dbReference>
<proteinExistence type="predicted"/>
<sequence>MPMLQRNDGVFVTVFSQAVLFRFAAEHDCLKGNCPVRRLRPSKQERKVTSKMAYGVDHVDDEHFVINLLSLHNPHLIREVLPPMLTEPRRTFEDREAHIEQMVRKLQTESNQPSAPPSVPPDIPVAEVKDSSNSL</sequence>
<feature type="compositionally biased region" description="Pro residues" evidence="1">
    <location>
        <begin position="114"/>
        <end position="123"/>
    </location>
</feature>
<accession>A0A854QHD3</accession>
<name>A0A854QHD3_CRYNE</name>